<evidence type="ECO:0000256" key="5">
    <source>
        <dbReference type="ARBA" id="ARBA00022821"/>
    </source>
</evidence>
<keyword evidence="4" id="KW-0547">Nucleotide-binding</keyword>
<dbReference type="PANTHER" id="PTHR33463:SF196">
    <property type="entry name" value="NB-ARC DOMAIN DISEASE RESISTANCE PROTEIN"/>
    <property type="match status" value="1"/>
</dbReference>
<evidence type="ECO:0000256" key="7">
    <source>
        <dbReference type="SAM" id="Coils"/>
    </source>
</evidence>
<feature type="coiled-coil region" evidence="7">
    <location>
        <begin position="146"/>
        <end position="187"/>
    </location>
</feature>
<dbReference type="EMBL" id="CP144695">
    <property type="protein sequence ID" value="WVZ06514.1"/>
    <property type="molecule type" value="Genomic_DNA"/>
</dbReference>
<dbReference type="Pfam" id="PF00931">
    <property type="entry name" value="NB-ARC"/>
    <property type="match status" value="1"/>
</dbReference>
<feature type="compositionally biased region" description="Polar residues" evidence="8">
    <location>
        <begin position="35"/>
        <end position="45"/>
    </location>
</feature>
<dbReference type="InterPro" id="IPR050905">
    <property type="entry name" value="Plant_NBS-LRR"/>
</dbReference>
<keyword evidence="5" id="KW-0611">Plant defense</keyword>
<reference evidence="10 11" key="1">
    <citation type="journal article" date="2023" name="Life. Sci Alliance">
        <title>Evolutionary insights into 3D genome organization and epigenetic landscape of Vigna mungo.</title>
        <authorList>
            <person name="Junaid A."/>
            <person name="Singh B."/>
            <person name="Bhatia S."/>
        </authorList>
    </citation>
    <scope>NUCLEOTIDE SEQUENCE [LARGE SCALE GENOMIC DNA]</scope>
    <source>
        <strain evidence="10">Urdbean</strain>
    </source>
</reference>
<dbReference type="Pfam" id="PF23247">
    <property type="entry name" value="LRR_RPS2"/>
    <property type="match status" value="9"/>
</dbReference>
<dbReference type="Proteomes" id="UP001374535">
    <property type="component" value="Chromosome 6"/>
</dbReference>
<evidence type="ECO:0000256" key="1">
    <source>
        <dbReference type="ARBA" id="ARBA00008894"/>
    </source>
</evidence>
<dbReference type="Gene3D" id="3.40.50.300">
    <property type="entry name" value="P-loop containing nucleotide triphosphate hydrolases"/>
    <property type="match status" value="1"/>
</dbReference>
<dbReference type="Gene3D" id="1.10.8.430">
    <property type="entry name" value="Helical domain of apoptotic protease-activating factors"/>
    <property type="match status" value="1"/>
</dbReference>
<keyword evidence="6" id="KW-0067">ATP-binding</keyword>
<dbReference type="InterPro" id="IPR027417">
    <property type="entry name" value="P-loop_NTPase"/>
</dbReference>
<dbReference type="PRINTS" id="PR00364">
    <property type="entry name" value="DISEASERSIST"/>
</dbReference>
<evidence type="ECO:0000256" key="2">
    <source>
        <dbReference type="ARBA" id="ARBA00022614"/>
    </source>
</evidence>
<keyword evidence="2" id="KW-0433">Leucine-rich repeat</keyword>
<accession>A0AAQ3RVW2</accession>
<dbReference type="GO" id="GO:0006952">
    <property type="term" value="P:defense response"/>
    <property type="evidence" value="ECO:0007669"/>
    <property type="project" value="UniProtKB-KW"/>
</dbReference>
<dbReference type="InterPro" id="IPR032675">
    <property type="entry name" value="LRR_dom_sf"/>
</dbReference>
<dbReference type="Pfam" id="PF13855">
    <property type="entry name" value="LRR_8"/>
    <property type="match status" value="1"/>
</dbReference>
<evidence type="ECO:0000313" key="10">
    <source>
        <dbReference type="EMBL" id="WVZ06514.1"/>
    </source>
</evidence>
<dbReference type="SMART" id="SM00369">
    <property type="entry name" value="LRR_TYP"/>
    <property type="match status" value="5"/>
</dbReference>
<feature type="region of interest" description="Disordered" evidence="8">
    <location>
        <begin position="1"/>
        <end position="46"/>
    </location>
</feature>
<keyword evidence="7" id="KW-0175">Coiled coil</keyword>
<dbReference type="InterPro" id="IPR042197">
    <property type="entry name" value="Apaf_helical"/>
</dbReference>
<dbReference type="InterPro" id="IPR057135">
    <property type="entry name" value="At4g27190-like_LRR"/>
</dbReference>
<dbReference type="PANTHER" id="PTHR33463">
    <property type="entry name" value="NB-ARC DOMAIN-CONTAINING PROTEIN-RELATED"/>
    <property type="match status" value="1"/>
</dbReference>
<evidence type="ECO:0000256" key="4">
    <source>
        <dbReference type="ARBA" id="ARBA00022741"/>
    </source>
</evidence>
<dbReference type="InterPro" id="IPR003591">
    <property type="entry name" value="Leu-rich_rpt_typical-subtyp"/>
</dbReference>
<evidence type="ECO:0000313" key="11">
    <source>
        <dbReference type="Proteomes" id="UP001374535"/>
    </source>
</evidence>
<dbReference type="SUPFAM" id="SSF52058">
    <property type="entry name" value="L domain-like"/>
    <property type="match status" value="3"/>
</dbReference>
<dbReference type="SUPFAM" id="SSF52540">
    <property type="entry name" value="P-loop containing nucleoside triphosphate hydrolases"/>
    <property type="match status" value="1"/>
</dbReference>
<evidence type="ECO:0000256" key="8">
    <source>
        <dbReference type="SAM" id="MobiDB-lite"/>
    </source>
</evidence>
<dbReference type="GO" id="GO:0043531">
    <property type="term" value="F:ADP binding"/>
    <property type="evidence" value="ECO:0007669"/>
    <property type="project" value="InterPro"/>
</dbReference>
<dbReference type="InterPro" id="IPR002182">
    <property type="entry name" value="NB-ARC"/>
</dbReference>
<organism evidence="10 11">
    <name type="scientific">Vigna mungo</name>
    <name type="common">Black gram</name>
    <name type="synonym">Phaseolus mungo</name>
    <dbReference type="NCBI Taxonomy" id="3915"/>
    <lineage>
        <taxon>Eukaryota</taxon>
        <taxon>Viridiplantae</taxon>
        <taxon>Streptophyta</taxon>
        <taxon>Embryophyta</taxon>
        <taxon>Tracheophyta</taxon>
        <taxon>Spermatophyta</taxon>
        <taxon>Magnoliopsida</taxon>
        <taxon>eudicotyledons</taxon>
        <taxon>Gunneridae</taxon>
        <taxon>Pentapetalae</taxon>
        <taxon>rosids</taxon>
        <taxon>fabids</taxon>
        <taxon>Fabales</taxon>
        <taxon>Fabaceae</taxon>
        <taxon>Papilionoideae</taxon>
        <taxon>50 kb inversion clade</taxon>
        <taxon>NPAAA clade</taxon>
        <taxon>indigoferoid/millettioid clade</taxon>
        <taxon>Phaseoleae</taxon>
        <taxon>Vigna</taxon>
    </lineage>
</organism>
<dbReference type="SUPFAM" id="SSF52047">
    <property type="entry name" value="RNI-like"/>
    <property type="match status" value="3"/>
</dbReference>
<keyword evidence="11" id="KW-1185">Reference proteome</keyword>
<protein>
    <recommendedName>
        <fullName evidence="9">AAA+ ATPase domain-containing protein</fullName>
    </recommendedName>
</protein>
<proteinExistence type="inferred from homology"/>
<feature type="compositionally biased region" description="Basic and acidic residues" evidence="8">
    <location>
        <begin position="8"/>
        <end position="20"/>
    </location>
</feature>
<dbReference type="InterPro" id="IPR003593">
    <property type="entry name" value="AAA+_ATPase"/>
</dbReference>
<dbReference type="SMART" id="SM00382">
    <property type="entry name" value="AAA"/>
    <property type="match status" value="1"/>
</dbReference>
<evidence type="ECO:0000256" key="3">
    <source>
        <dbReference type="ARBA" id="ARBA00022737"/>
    </source>
</evidence>
<evidence type="ECO:0000256" key="6">
    <source>
        <dbReference type="ARBA" id="ARBA00022840"/>
    </source>
</evidence>
<evidence type="ECO:0000259" key="9">
    <source>
        <dbReference type="SMART" id="SM00382"/>
    </source>
</evidence>
<comment type="similarity">
    <text evidence="1">Belongs to the disease resistance NB-LRR family.</text>
</comment>
<feature type="compositionally biased region" description="Basic residues" evidence="8">
    <location>
        <begin position="21"/>
        <end position="33"/>
    </location>
</feature>
<feature type="domain" description="AAA+ ATPase" evidence="9">
    <location>
        <begin position="279"/>
        <end position="451"/>
    </location>
</feature>
<name>A0AAQ3RVW2_VIGMU</name>
<gene>
    <name evidence="10" type="ORF">V8G54_019860</name>
</gene>
<sequence length="2585" mass="298320">MCFTNTLNKEKEKDSDERATPKRSVRGRRKFYSHKPSNATTTRATPLQHERNQRLGLVTNKIAGMGSARCNWRCSVEKKKDDMRSANDSEARMMVKHERVRKRRSMEVVVSTATENAMQIAVRVVKRQFSYFFNYIDKFEEVKCYIERLDNTRKRIQHQVNNAEMNAEEIEDDVQHCLKQLDEKIEKYEQFIKDEYHSKTRCSIGFFPNNLSLRYRLGRNATKMVEEMEAEELWNKKFDEVSYRVLPSINAALTNTSYESFASREKTINVCMQALEDSTINMIGLYGVGGVGKTTLVKEVAKKAQEKKLFNVVVMANITRNPNIIKIQGQIAEMLGMRLEEESEIVRADRIRKRLNKEKENTLIILDDLWDGLDLNRLGIPISDENDGSQQDVNDISDSSYDKMEKEELSSDFNNMTEENLSEDQKRCKILLTSRRKQVLCNQMDVKERSTFSVGVLNEIEGKTLLKRVAGINIQNLMYDEKAIEIARMCDGLPIALVSIGRTLKNKSSVVWEDVYQQMKKKSFMEGQEPIEFSIKLSYDHLKNEQLKCIFLHCARMGNDALVMDLVKFCIGLGLIQGVHTIGEARNKVNMLIEELKESSLLLESYSSNRFNMHDIVRDVALSISSKEKQMFFMKNGIIDEWPHKDQLERYTAIFLHYCYINDDLPVSIYCPRLEVLHIDNKDQFLKIPDDFFKDMIELRVLILTGFNLPCLPSSIICLSKLRMLSLEKCTLGQNLSIIGELKKLRILTLSGSNIESLPFEFGQLDKLQLLDLSNCSKLSAIPSNVISRMNILEELYMRDTLILWEAKEMIQNENASLSELRHLNQLRNLDLHIQNVSHVPQNLFFDKLDSYKIIIGEFNMLTEGEFKIPDKYEVVKLLVLNLKEGIDIHSEKWVKMLFKNVEYLLLGELIDVHDVFYELNVEGFQKLKHLSIVNNIGLQYIINSVERFHPLLAFPKLESLYLYKLYNLEKLCNNHLLEASFCRLKTIKIKSCDKLESLFPFFMVGLLTMLENIEVCDCDSLKDIVAIERQPHTDSDDNIEFPQLRTLTLKSLPAFTCLYTNDKMPCSAQSLEEKGRNRNRDIIVEVEQDDSNSCLSLFNEKISIPKLESLELSSVNIQKIWSDQSQHCFQNLLTLNVTNCGNLKYLLSFSMAVSLVNLQSLSVSECEMMEDIFRPKDDEGNIDYVFPKLKKMEITCMEKLNSIWQPHIVAGSPNLNHLFPLSITNDLENLEFLDVRNCRAMKEIVGSDKAHTLEWPSLKRFLILRCGKLEGINTDISNSQVKPIGLAAEKVIYNLEFMAMSFREVEWLQNYIINVHRMQNLQTVVLHGLKNVEVLFWLLHRLPNLKRLTLGFCHLKRIWTPASLISREKIGVVMQLQALELKNIWPLEEIGFEHEVLLQRVERLIIQRCTKLKILASSSVSFGCLTYLEVENCMLRNLMTCSTAKTLVQLKTMKVSSCPMIVEIISENEGEEIQEIEFKLLRSLELVSLQNLTSFMNGDKCDLKFPVMENLVVSECPKMTKFSKVQSAPNLQKVQVVATEKDKWYWEGDLNATLKKHFTHQVSFEYSKHMKLKDYPEMKDVCQGKLVFQDNFFVSLKKLEFDAASKREIVLPSYVLPYLKNLEELNVESCKSARVIFDIDDCEIKDTVFRLKKLTLKDLSNMKWIWNKNPEGIASFPNLEEVLVNSCGTLVTLFPSTLARNLSKLKTLTIHNCCKLVEIVEKEEEMEDEITEMFEFPCLSKLFLWNLPMLICFYPRQHHLKCPMLERLHVAYCLKLKLFTSQPHHSLPHPMFLIEEVVPKLKEVILNEKNITLLKDGHAPDLLHKLNYLDLASEDYENKKDSLPFDFLQKVPNLEYLVVRQCFGLKEIFPSKKIDGDHDGILLAGLNKLSLNKLLELESIGLDHPWVKPYTEKLQGLAVIKCPRLERLVNSVTSFINLKQLIVKNCKRMKYLFTISTAKSLGKLETLRIENCETMKEIIEKEDENGYDELIFGRLTKLWLYSLPKLVSFYSGNYTLQFSSLQIMRLFKCPNMKTFSQGNTNAPMFYGIKSSSDSDLTFHSDLNMTVESLFHEQQMILLDYLEMRGFGPVRLVFPPKIFGSLKKLEFDGASKGDTVIPSNVLSHLKSLEELNVHSSDEVQVIFGMDHNSRAKSKETVFHLKKLTLKDLSNLKCILNKNLQGSVSFPNLQELFIDGCGSLVTLFARKLQTLEMQKCDKLVEIVGNEDATTETFAFEFPCLSSLTLYNLTDLSCFYPGKHHLECPQLEILHVAYCPKLNLFKSKIHDSHKETVAVAPINWLQQPLFMVEKVVPKLRGLTLNEKNMMLLSDEHVPEVNLTKLNLLRLCFEDDKNEKDSLPFEFMNKVLNLEHLRVQRCFGVKEIFPSQKFQVHDGIPASLKGLTLFELNELESIGFEHPWVSPYSEKLQILRVVNCPMLQKLGCHAISFLNLKELYVKDCDRMEYLFTFSTAKCLVKLETLIIKNCESIKEIANVEDEDGCDKIIFGKLTTLRLYSLPRLQSFISGNVTLQFPYLRNATVIDCPNMKTFAERVLNLPRILSIETSLEDSDLFLHNDLPASNTGQEFII</sequence>
<dbReference type="GO" id="GO:0005524">
    <property type="term" value="F:ATP binding"/>
    <property type="evidence" value="ECO:0007669"/>
    <property type="project" value="UniProtKB-KW"/>
</dbReference>
<keyword evidence="3" id="KW-0677">Repeat</keyword>
<dbReference type="Gene3D" id="3.80.10.10">
    <property type="entry name" value="Ribonuclease Inhibitor"/>
    <property type="match status" value="8"/>
</dbReference>
<dbReference type="InterPro" id="IPR001611">
    <property type="entry name" value="Leu-rich_rpt"/>
</dbReference>